<dbReference type="Proteomes" id="UP001275084">
    <property type="component" value="Unassembled WGS sequence"/>
</dbReference>
<reference evidence="2" key="2">
    <citation type="submission" date="2023-06" db="EMBL/GenBank/DDBJ databases">
        <authorList>
            <consortium name="Lawrence Berkeley National Laboratory"/>
            <person name="Haridas S."/>
            <person name="Hensen N."/>
            <person name="Bonometti L."/>
            <person name="Westerberg I."/>
            <person name="Brannstrom I.O."/>
            <person name="Guillou S."/>
            <person name="Cros-Aarteil S."/>
            <person name="Calhoun S."/>
            <person name="Kuo A."/>
            <person name="Mondo S."/>
            <person name="Pangilinan J."/>
            <person name="Riley R."/>
            <person name="Labutti K."/>
            <person name="Andreopoulos B."/>
            <person name="Lipzen A."/>
            <person name="Chen C."/>
            <person name="Yanf M."/>
            <person name="Daum C."/>
            <person name="Ng V."/>
            <person name="Clum A."/>
            <person name="Steindorff A."/>
            <person name="Ohm R."/>
            <person name="Martin F."/>
            <person name="Silar P."/>
            <person name="Natvig D."/>
            <person name="Lalanne C."/>
            <person name="Gautier V."/>
            <person name="Ament-Velasquez S.L."/>
            <person name="Kruys A."/>
            <person name="Hutchinson M.I."/>
            <person name="Powell A.J."/>
            <person name="Barry K."/>
            <person name="Miller A.N."/>
            <person name="Grigoriev I.V."/>
            <person name="Debuchy R."/>
            <person name="Gladieux P."/>
            <person name="Thoren M.H."/>
            <person name="Johannesson H."/>
        </authorList>
    </citation>
    <scope>NUCLEOTIDE SEQUENCE</scope>
    <source>
        <strain evidence="2">CBS 955.72</strain>
    </source>
</reference>
<protein>
    <recommendedName>
        <fullName evidence="4">GPI anchored protein</fullName>
    </recommendedName>
</protein>
<proteinExistence type="predicted"/>
<feature type="chain" id="PRO_5042519318" description="GPI anchored protein" evidence="1">
    <location>
        <begin position="22"/>
        <end position="259"/>
    </location>
</feature>
<dbReference type="EMBL" id="JAUIQD010000004">
    <property type="protein sequence ID" value="KAK3353690.1"/>
    <property type="molecule type" value="Genomic_DNA"/>
</dbReference>
<feature type="signal peptide" evidence="1">
    <location>
        <begin position="1"/>
        <end position="21"/>
    </location>
</feature>
<evidence type="ECO:0000313" key="3">
    <source>
        <dbReference type="Proteomes" id="UP001275084"/>
    </source>
</evidence>
<dbReference type="AlphaFoldDB" id="A0AAJ0HJI5"/>
<evidence type="ECO:0000313" key="2">
    <source>
        <dbReference type="EMBL" id="KAK3353690.1"/>
    </source>
</evidence>
<comment type="caution">
    <text evidence="2">The sequence shown here is derived from an EMBL/GenBank/DDBJ whole genome shotgun (WGS) entry which is preliminary data.</text>
</comment>
<reference evidence="2" key="1">
    <citation type="journal article" date="2023" name="Mol. Phylogenet. Evol.">
        <title>Genome-scale phylogeny and comparative genomics of the fungal order Sordariales.</title>
        <authorList>
            <person name="Hensen N."/>
            <person name="Bonometti L."/>
            <person name="Westerberg I."/>
            <person name="Brannstrom I.O."/>
            <person name="Guillou S."/>
            <person name="Cros-Aarteil S."/>
            <person name="Calhoun S."/>
            <person name="Haridas S."/>
            <person name="Kuo A."/>
            <person name="Mondo S."/>
            <person name="Pangilinan J."/>
            <person name="Riley R."/>
            <person name="LaButti K."/>
            <person name="Andreopoulos B."/>
            <person name="Lipzen A."/>
            <person name="Chen C."/>
            <person name="Yan M."/>
            <person name="Daum C."/>
            <person name="Ng V."/>
            <person name="Clum A."/>
            <person name="Steindorff A."/>
            <person name="Ohm R.A."/>
            <person name="Martin F."/>
            <person name="Silar P."/>
            <person name="Natvig D.O."/>
            <person name="Lalanne C."/>
            <person name="Gautier V."/>
            <person name="Ament-Velasquez S.L."/>
            <person name="Kruys A."/>
            <person name="Hutchinson M.I."/>
            <person name="Powell A.J."/>
            <person name="Barry K."/>
            <person name="Miller A.N."/>
            <person name="Grigoriev I.V."/>
            <person name="Debuchy R."/>
            <person name="Gladieux P."/>
            <person name="Hiltunen Thoren M."/>
            <person name="Johannesson H."/>
        </authorList>
    </citation>
    <scope>NUCLEOTIDE SEQUENCE</scope>
    <source>
        <strain evidence="2">CBS 955.72</strain>
    </source>
</reference>
<organism evidence="2 3">
    <name type="scientific">Lasiosphaeria hispida</name>
    <dbReference type="NCBI Taxonomy" id="260671"/>
    <lineage>
        <taxon>Eukaryota</taxon>
        <taxon>Fungi</taxon>
        <taxon>Dikarya</taxon>
        <taxon>Ascomycota</taxon>
        <taxon>Pezizomycotina</taxon>
        <taxon>Sordariomycetes</taxon>
        <taxon>Sordariomycetidae</taxon>
        <taxon>Sordariales</taxon>
        <taxon>Lasiosphaeriaceae</taxon>
        <taxon>Lasiosphaeria</taxon>
    </lineage>
</organism>
<sequence>MIFQPALVAVFAASFLSTVIATEEGAACGHPAIEARVAKMNAARGAALTTIPVDSPRVQDIPTALSTVTVTTTEIDTLTVTLASAPLTSPCETTVTEMTVASTVTETTIANGGNATALSAPSGYTYPGAAGTGSTVSSLTITLTSTESGTLTRTNTVVVVSTLSSGNSTSYMPPVTSLPTPIFTYGSSTTTDSFTSAVDATTVATPTPSTLSTLTHSYTSSATPSVIEPSPTSGAAAGEVSLASSVLLAAIAGLMFAMA</sequence>
<keyword evidence="1" id="KW-0732">Signal</keyword>
<evidence type="ECO:0000256" key="1">
    <source>
        <dbReference type="SAM" id="SignalP"/>
    </source>
</evidence>
<gene>
    <name evidence="2" type="ORF">B0T25DRAFT_568879</name>
</gene>
<evidence type="ECO:0008006" key="4">
    <source>
        <dbReference type="Google" id="ProtNLM"/>
    </source>
</evidence>
<keyword evidence="3" id="KW-1185">Reference proteome</keyword>
<accession>A0AAJ0HJI5</accession>
<name>A0AAJ0HJI5_9PEZI</name>